<dbReference type="EMBL" id="JAEPQZ010000006">
    <property type="protein sequence ID" value="KAG2180290.1"/>
    <property type="molecule type" value="Genomic_DNA"/>
</dbReference>
<evidence type="ECO:0000313" key="2">
    <source>
        <dbReference type="Proteomes" id="UP000654370"/>
    </source>
</evidence>
<organism evidence="1 2">
    <name type="scientific">Mortierella isabellina</name>
    <name type="common">Filamentous fungus</name>
    <name type="synonym">Umbelopsis isabellina</name>
    <dbReference type="NCBI Taxonomy" id="91625"/>
    <lineage>
        <taxon>Eukaryota</taxon>
        <taxon>Fungi</taxon>
        <taxon>Fungi incertae sedis</taxon>
        <taxon>Mucoromycota</taxon>
        <taxon>Mucoromycotina</taxon>
        <taxon>Umbelopsidomycetes</taxon>
        <taxon>Umbelopsidales</taxon>
        <taxon>Umbelopsidaceae</taxon>
        <taxon>Umbelopsis</taxon>
    </lineage>
</organism>
<gene>
    <name evidence="1" type="ORF">INT43_004079</name>
</gene>
<sequence length="85" mass="9098">MRPTSSWSIPEVVGATLLVKTNASLVLIDSMKMADNIIRGEADRRGSIWPSVYHLLGEADAEYGGLKVSSEIMSNGFCSSPLAAK</sequence>
<accession>A0A8H7UER8</accession>
<comment type="caution">
    <text evidence="1">The sequence shown here is derived from an EMBL/GenBank/DDBJ whole genome shotgun (WGS) entry which is preliminary data.</text>
</comment>
<dbReference type="AlphaFoldDB" id="A0A8H7UER8"/>
<name>A0A8H7UER8_MORIS</name>
<dbReference type="Proteomes" id="UP000654370">
    <property type="component" value="Unassembled WGS sequence"/>
</dbReference>
<reference evidence="1" key="1">
    <citation type="submission" date="2020-12" db="EMBL/GenBank/DDBJ databases">
        <title>Metabolic potential, ecology and presence of endohyphal bacteria is reflected in genomic diversity of Mucoromycotina.</title>
        <authorList>
            <person name="Muszewska A."/>
            <person name="Okrasinska A."/>
            <person name="Steczkiewicz K."/>
            <person name="Drgas O."/>
            <person name="Orlowska M."/>
            <person name="Perlinska-Lenart U."/>
            <person name="Aleksandrzak-Piekarczyk T."/>
            <person name="Szatraj K."/>
            <person name="Zielenkiewicz U."/>
            <person name="Pilsyk S."/>
            <person name="Malc E."/>
            <person name="Mieczkowski P."/>
            <person name="Kruszewska J.S."/>
            <person name="Biernat P."/>
            <person name="Pawlowska J."/>
        </authorList>
    </citation>
    <scope>NUCLEOTIDE SEQUENCE</scope>
    <source>
        <strain evidence="1">WA0000067209</strain>
    </source>
</reference>
<keyword evidence="2" id="KW-1185">Reference proteome</keyword>
<evidence type="ECO:0000313" key="1">
    <source>
        <dbReference type="EMBL" id="KAG2180290.1"/>
    </source>
</evidence>
<proteinExistence type="predicted"/>
<protein>
    <submittedName>
        <fullName evidence="1">Uncharacterized protein</fullName>
    </submittedName>
</protein>